<keyword evidence="3" id="KW-1133">Transmembrane helix</keyword>
<dbReference type="EMBL" id="CP006912">
    <property type="protein sequence ID" value="AHB49498.1"/>
    <property type="molecule type" value="Genomic_DNA"/>
</dbReference>
<evidence type="ECO:0000256" key="1">
    <source>
        <dbReference type="SAM" id="Coils"/>
    </source>
</evidence>
<dbReference type="PATRIC" id="fig|1029756.8.peg.3247"/>
<dbReference type="STRING" id="1029756.W911_15580"/>
<feature type="coiled-coil region" evidence="1">
    <location>
        <begin position="94"/>
        <end position="121"/>
    </location>
</feature>
<organism evidence="4 5">
    <name type="scientific">Hyphomicrobium nitrativorans NL23</name>
    <dbReference type="NCBI Taxonomy" id="1029756"/>
    <lineage>
        <taxon>Bacteria</taxon>
        <taxon>Pseudomonadati</taxon>
        <taxon>Pseudomonadota</taxon>
        <taxon>Alphaproteobacteria</taxon>
        <taxon>Hyphomicrobiales</taxon>
        <taxon>Hyphomicrobiaceae</taxon>
        <taxon>Hyphomicrobium</taxon>
    </lineage>
</organism>
<feature type="region of interest" description="Disordered" evidence="2">
    <location>
        <begin position="419"/>
        <end position="505"/>
    </location>
</feature>
<dbReference type="Gene3D" id="1.10.287.1490">
    <property type="match status" value="1"/>
</dbReference>
<evidence type="ECO:0000313" key="4">
    <source>
        <dbReference type="EMBL" id="AHB49498.1"/>
    </source>
</evidence>
<evidence type="ECO:0000256" key="2">
    <source>
        <dbReference type="SAM" id="MobiDB-lite"/>
    </source>
</evidence>
<feature type="compositionally biased region" description="Basic and acidic residues" evidence="2">
    <location>
        <begin position="492"/>
        <end position="505"/>
    </location>
</feature>
<protein>
    <recommendedName>
        <fullName evidence="6">Chromosome segregation ATPase</fullName>
    </recommendedName>
</protein>
<feature type="compositionally biased region" description="Low complexity" evidence="2">
    <location>
        <begin position="473"/>
        <end position="483"/>
    </location>
</feature>
<sequence length="505" mass="55060">MITIQAAMLVALGFFTAGLIGFLLAPLYGRRSARIAMDKMRATMPLTSAEIAADKDRLRAKYALTIHKLEQKLEKGAFAAARQRVEINRRDAGISELEGEVERLRSTLEEHENARRVLEQTIADRMPKVEVRLNEAKKLLFQRDREISTLTQSSERQKHALEEATQINTQQRDDLHRLNATLAARAARNRETLADPRFDGEVALRSEIEALRAKTRDQAVVIGRLQGEVSKAGAQSERLPGFIPRAADTSRSAPSPEAERAPIAAGVDPTAEINRLRKSLIEAESALRSARGMAEAGHAGQAALEAEVRQMKTANQDQTAEIARLKAALATYEAEDAGDRAVKESKVAMRARLSALEAEAAEHGNTIQRLRAEIAAANEKLARQAAHFMDEMRRLGAGTLPTGPRREATVRPKAPLVERINAPRPPRGEAAAFGQASADTRDPGDRTRVNGFLRALDGNAAPAAPLEVRNGAKPEAAAASADAPQKPQRRPSLLERITRAEKPVA</sequence>
<reference evidence="4 5" key="1">
    <citation type="journal article" date="2014" name="Genome Announc.">
        <title>Complete Genome Sequence of Hyphomicrobium nitrativorans Strain NL23, a Denitrifying Bacterium Isolated from Biofilm of a Methanol-Fed Denitrification System Treating Seawater at the Montreal Biodome.</title>
        <authorList>
            <person name="Martineau C."/>
            <person name="Villeneuve C."/>
            <person name="Mauffrey F."/>
            <person name="Villemur R."/>
        </authorList>
    </citation>
    <scope>NUCLEOTIDE SEQUENCE [LARGE SCALE GENOMIC DNA]</scope>
    <source>
        <strain evidence="4">NL23</strain>
    </source>
</reference>
<dbReference type="OrthoDB" id="7826912at2"/>
<gene>
    <name evidence="4" type="ORF">W911_15580</name>
</gene>
<evidence type="ECO:0000256" key="3">
    <source>
        <dbReference type="SAM" id="Phobius"/>
    </source>
</evidence>
<evidence type="ECO:0000313" key="5">
    <source>
        <dbReference type="Proteomes" id="UP000018542"/>
    </source>
</evidence>
<accession>V5SG33</accession>
<feature type="transmembrane region" description="Helical" evidence="3">
    <location>
        <begin position="6"/>
        <end position="29"/>
    </location>
</feature>
<dbReference type="RefSeq" id="WP_023788418.1">
    <property type="nucleotide sequence ID" value="NC_022997.1"/>
</dbReference>
<feature type="coiled-coil region" evidence="1">
    <location>
        <begin position="301"/>
        <end position="387"/>
    </location>
</feature>
<dbReference type="KEGG" id="hni:W911_15580"/>
<proteinExistence type="predicted"/>
<keyword evidence="5" id="KW-1185">Reference proteome</keyword>
<dbReference type="HOGENOM" id="CLU_582370_0_0_5"/>
<evidence type="ECO:0008006" key="6">
    <source>
        <dbReference type="Google" id="ProtNLM"/>
    </source>
</evidence>
<keyword evidence="3" id="KW-0472">Membrane</keyword>
<feature type="compositionally biased region" description="Basic and acidic residues" evidence="2">
    <location>
        <begin position="439"/>
        <end position="448"/>
    </location>
</feature>
<feature type="region of interest" description="Disordered" evidence="2">
    <location>
        <begin position="243"/>
        <end position="266"/>
    </location>
</feature>
<keyword evidence="1" id="KW-0175">Coiled coil</keyword>
<dbReference type="Proteomes" id="UP000018542">
    <property type="component" value="Chromosome"/>
</dbReference>
<keyword evidence="3" id="KW-0812">Transmembrane</keyword>
<name>V5SG33_9HYPH</name>
<dbReference type="AlphaFoldDB" id="V5SG33"/>